<sequence length="129" mass="14634">MSSTMLVFVAVLCFSAVLAKPADKYTTKYDNIDLDEVLSNQRLFDSYFKCLMGGKCTPDGQELRDALPDALATACEKCSEKQKEGTEKVMKFLIEKKPTEFAELEKKYDPQGTYRQKYKAEADKRGYSV</sequence>
<dbReference type="Pfam" id="PF03392">
    <property type="entry name" value="OS-D"/>
    <property type="match status" value="1"/>
</dbReference>
<dbReference type="InterPro" id="IPR036682">
    <property type="entry name" value="OS_D_A10/PebIII_sf"/>
</dbReference>
<reference evidence="2" key="1">
    <citation type="journal article" date="2009" name="BMC Genomics">
        <title>Large-scale identification of odorant-binding proteins and chemosensory proteins from expressed sequence tags in insects.</title>
        <authorList>
            <person name="Xu Y.L."/>
            <person name="He P."/>
            <person name="Zhang L."/>
            <person name="Fang S.Q."/>
            <person name="Dong S.L."/>
            <person name="Zhang Y.J."/>
            <person name="Li F."/>
        </authorList>
    </citation>
    <scope>NUCLEOTIDE SEQUENCE</scope>
    <source>
        <tissue evidence="2">Head with antenna</tissue>
    </source>
</reference>
<protein>
    <submittedName>
        <fullName evidence="3">Chemosensory protein 8</fullName>
    </submittedName>
    <submittedName>
        <fullName evidence="2">Putative chemosensory protein CSP8</fullName>
    </submittedName>
</protein>
<dbReference type="Gene3D" id="1.10.2080.10">
    <property type="entry name" value="Insect odorant-binding protein A10/Ejaculatory bulb-specific protein 3"/>
    <property type="match status" value="1"/>
</dbReference>
<name>B7TVH4_NILLU</name>
<proteinExistence type="evidence at transcript level"/>
<feature type="signal peptide" evidence="1">
    <location>
        <begin position="1"/>
        <end position="19"/>
    </location>
</feature>
<dbReference type="PANTHER" id="PTHR11257">
    <property type="entry name" value="CHEMOSENSORY PROTEIN-RELATED"/>
    <property type="match status" value="1"/>
</dbReference>
<organism evidence="2">
    <name type="scientific">Nilaparvata lugens</name>
    <name type="common">Brown planthopper</name>
    <dbReference type="NCBI Taxonomy" id="108931"/>
    <lineage>
        <taxon>Eukaryota</taxon>
        <taxon>Metazoa</taxon>
        <taxon>Ecdysozoa</taxon>
        <taxon>Arthropoda</taxon>
        <taxon>Hexapoda</taxon>
        <taxon>Insecta</taxon>
        <taxon>Pterygota</taxon>
        <taxon>Neoptera</taxon>
        <taxon>Paraneoptera</taxon>
        <taxon>Hemiptera</taxon>
        <taxon>Auchenorrhyncha</taxon>
        <taxon>Fulgoroidea</taxon>
        <taxon>Delphacidae</taxon>
        <taxon>Delphacinae</taxon>
        <taxon>Nilaparvata</taxon>
    </lineage>
</organism>
<dbReference type="InterPro" id="IPR005055">
    <property type="entry name" value="A10/PebIII"/>
</dbReference>
<dbReference type="EMBL" id="FJ387497">
    <property type="protein sequence ID" value="ACJ64054.1"/>
    <property type="molecule type" value="mRNA"/>
</dbReference>
<accession>B7TVH4</accession>
<dbReference type="OrthoDB" id="6344725at2759"/>
<feature type="chain" id="PRO_5002862105" evidence="1">
    <location>
        <begin position="20"/>
        <end position="129"/>
    </location>
</feature>
<reference evidence="2" key="2">
    <citation type="submission" date="2010-06" db="EMBL/GenBank/DDBJ databases">
        <authorList>
            <person name="Xu Y.-L."/>
            <person name="He P."/>
            <person name="Zhang L."/>
            <person name="Dong S.-L."/>
            <person name="Li F."/>
        </authorList>
    </citation>
    <scope>NUCLEOTIDE SEQUENCE</scope>
    <source>
        <tissue evidence="2">Head with antenna</tissue>
    </source>
</reference>
<evidence type="ECO:0000256" key="1">
    <source>
        <dbReference type="SAM" id="SignalP"/>
    </source>
</evidence>
<dbReference type="EMBL" id="MF278743">
    <property type="protein sequence ID" value="ASL05049.1"/>
    <property type="molecule type" value="mRNA"/>
</dbReference>
<reference evidence="3" key="3">
    <citation type="submission" date="2017-06" db="EMBL/GenBank/DDBJ databases">
        <title>Secretome analysis and in planta expression of salivary proteins reveals a potential large effector repertoire of the brown planthopper, Nilaparvata lugens.</title>
        <authorList>
            <person name="Rao W."/>
            <person name="Zheng X."/>
            <person name="Liu B."/>
            <person name="Du B."/>
            <person name="He G."/>
        </authorList>
    </citation>
    <scope>NUCLEOTIDE SEQUENCE</scope>
</reference>
<dbReference type="SUPFAM" id="SSF100910">
    <property type="entry name" value="Chemosensory protein Csp2"/>
    <property type="match status" value="1"/>
</dbReference>
<dbReference type="SMR" id="B7TVH4"/>
<evidence type="ECO:0000313" key="3">
    <source>
        <dbReference type="EMBL" id="ASL05049.1"/>
    </source>
</evidence>
<dbReference type="AlphaFoldDB" id="B7TVH4"/>
<dbReference type="PANTHER" id="PTHR11257:SF12">
    <property type="entry name" value="EJACULATORY BULB-SPECIFIC PROTEIN 3-RELATED"/>
    <property type="match status" value="1"/>
</dbReference>
<keyword evidence="1" id="KW-0732">Signal</keyword>
<evidence type="ECO:0000313" key="2">
    <source>
        <dbReference type="EMBL" id="ACJ64054.1"/>
    </source>
</evidence>